<dbReference type="Proteomes" id="UP000232188">
    <property type="component" value="Unassembled WGS sequence"/>
</dbReference>
<dbReference type="AlphaFoldDB" id="A0A2M9YM58"/>
<evidence type="ECO:0000313" key="4">
    <source>
        <dbReference type="Proteomes" id="UP000232188"/>
    </source>
</evidence>
<accession>A0A2M9YM58</accession>
<dbReference type="Proteomes" id="UP000232149">
    <property type="component" value="Unassembled WGS sequence"/>
</dbReference>
<keyword evidence="3" id="KW-1185">Reference proteome</keyword>
<protein>
    <submittedName>
        <fullName evidence="1">Uncharacterized protein</fullName>
    </submittedName>
</protein>
<sequence length="63" mass="7019">MCFGKVDFLARMIRRFFPAGLSTSTQETQRITPIEVVTQGGAIVLPSFVVVTTDFSEEPFHLV</sequence>
<comment type="caution">
    <text evidence="1">The sequence shown here is derived from an EMBL/GenBank/DDBJ whole genome shotgun (WGS) entry which is preliminary data.</text>
</comment>
<evidence type="ECO:0000313" key="3">
    <source>
        <dbReference type="Proteomes" id="UP000232149"/>
    </source>
</evidence>
<reference evidence="3 4" key="1">
    <citation type="submission" date="2017-07" db="EMBL/GenBank/DDBJ databases">
        <title>Leptospira spp. isolated from tropical soils.</title>
        <authorList>
            <person name="Thibeaux R."/>
            <person name="Iraola G."/>
            <person name="Ferres I."/>
            <person name="Bierque E."/>
            <person name="Girault D."/>
            <person name="Soupe-Gilbert M.-E."/>
            <person name="Picardeau M."/>
            <person name="Goarant C."/>
        </authorList>
    </citation>
    <scope>NUCLEOTIDE SEQUENCE [LARGE SCALE GENOMIC DNA]</scope>
    <source>
        <strain evidence="1 4">FH2-B-C1</strain>
        <strain evidence="2 3">FH2-B-D1</strain>
    </source>
</reference>
<organism evidence="1 4">
    <name type="scientific">Leptospira adleri</name>
    <dbReference type="NCBI Taxonomy" id="2023186"/>
    <lineage>
        <taxon>Bacteria</taxon>
        <taxon>Pseudomonadati</taxon>
        <taxon>Spirochaetota</taxon>
        <taxon>Spirochaetia</taxon>
        <taxon>Leptospirales</taxon>
        <taxon>Leptospiraceae</taxon>
        <taxon>Leptospira</taxon>
    </lineage>
</organism>
<evidence type="ECO:0000313" key="2">
    <source>
        <dbReference type="EMBL" id="PJZ60371.1"/>
    </source>
</evidence>
<gene>
    <name evidence="2" type="ORF">CH376_18855</name>
    <name evidence="1" type="ORF">CH380_14435</name>
</gene>
<dbReference type="EMBL" id="NPDU01000065">
    <property type="protein sequence ID" value="PJZ60371.1"/>
    <property type="molecule type" value="Genomic_DNA"/>
</dbReference>
<proteinExistence type="predicted"/>
<evidence type="ECO:0000313" key="1">
    <source>
        <dbReference type="EMBL" id="PJZ52646.1"/>
    </source>
</evidence>
<dbReference type="EMBL" id="NPDV01000012">
    <property type="protein sequence ID" value="PJZ52646.1"/>
    <property type="molecule type" value="Genomic_DNA"/>
</dbReference>
<name>A0A2M9YM58_9LEPT</name>